<keyword evidence="2" id="KW-0812">Transmembrane</keyword>
<dbReference type="EMBL" id="BDGG01000001">
    <property type="protein sequence ID" value="GAU87684.1"/>
    <property type="molecule type" value="Genomic_DNA"/>
</dbReference>
<feature type="transmembrane region" description="Helical" evidence="2">
    <location>
        <begin position="175"/>
        <end position="199"/>
    </location>
</feature>
<comment type="caution">
    <text evidence="3">The sequence shown here is derived from an EMBL/GenBank/DDBJ whole genome shotgun (WGS) entry which is preliminary data.</text>
</comment>
<evidence type="ECO:0000256" key="1">
    <source>
        <dbReference type="SAM" id="MobiDB-lite"/>
    </source>
</evidence>
<dbReference type="AlphaFoldDB" id="A0A1D1UCZ3"/>
<evidence type="ECO:0000313" key="4">
    <source>
        <dbReference type="Proteomes" id="UP000186922"/>
    </source>
</evidence>
<dbReference type="STRING" id="947166.A0A1D1UCZ3"/>
<feature type="compositionally biased region" description="Polar residues" evidence="1">
    <location>
        <begin position="1"/>
        <end position="14"/>
    </location>
</feature>
<keyword evidence="2" id="KW-1133">Transmembrane helix</keyword>
<keyword evidence="4" id="KW-1185">Reference proteome</keyword>
<gene>
    <name evidence="3" type="primary">RvY_00497-1</name>
    <name evidence="3" type="synonym">RvY_00497.1</name>
    <name evidence="3" type="ORF">RvY_00497</name>
</gene>
<organism evidence="3 4">
    <name type="scientific">Ramazzottius varieornatus</name>
    <name type="common">Water bear</name>
    <name type="synonym">Tardigrade</name>
    <dbReference type="NCBI Taxonomy" id="947166"/>
    <lineage>
        <taxon>Eukaryota</taxon>
        <taxon>Metazoa</taxon>
        <taxon>Ecdysozoa</taxon>
        <taxon>Tardigrada</taxon>
        <taxon>Eutardigrada</taxon>
        <taxon>Parachela</taxon>
        <taxon>Hypsibioidea</taxon>
        <taxon>Ramazzottiidae</taxon>
        <taxon>Ramazzottius</taxon>
    </lineage>
</organism>
<proteinExistence type="predicted"/>
<feature type="transmembrane region" description="Helical" evidence="2">
    <location>
        <begin position="141"/>
        <end position="163"/>
    </location>
</feature>
<protein>
    <submittedName>
        <fullName evidence="3">Uncharacterized protein</fullName>
    </submittedName>
</protein>
<keyword evidence="2" id="KW-0472">Membrane</keyword>
<reference evidence="3 4" key="1">
    <citation type="journal article" date="2016" name="Nat. Commun.">
        <title>Extremotolerant tardigrade genome and improved radiotolerance of human cultured cells by tardigrade-unique protein.</title>
        <authorList>
            <person name="Hashimoto T."/>
            <person name="Horikawa D.D."/>
            <person name="Saito Y."/>
            <person name="Kuwahara H."/>
            <person name="Kozuka-Hata H."/>
            <person name="Shin-I T."/>
            <person name="Minakuchi Y."/>
            <person name="Ohishi K."/>
            <person name="Motoyama A."/>
            <person name="Aizu T."/>
            <person name="Enomoto A."/>
            <person name="Kondo K."/>
            <person name="Tanaka S."/>
            <person name="Hara Y."/>
            <person name="Koshikawa S."/>
            <person name="Sagara H."/>
            <person name="Miura T."/>
            <person name="Yokobori S."/>
            <person name="Miyagawa K."/>
            <person name="Suzuki Y."/>
            <person name="Kubo T."/>
            <person name="Oyama M."/>
            <person name="Kohara Y."/>
            <person name="Fujiyama A."/>
            <person name="Arakawa K."/>
            <person name="Katayama T."/>
            <person name="Toyoda A."/>
            <person name="Kunieda T."/>
        </authorList>
    </citation>
    <scope>NUCLEOTIDE SEQUENCE [LARGE SCALE GENOMIC DNA]</scope>
    <source>
        <strain evidence="3 4">YOKOZUNA-1</strain>
    </source>
</reference>
<sequence length="432" mass="46912">MPINMPSSSTTSNPDMYRKASPDKNVYPVSDINGHPSAGTNHDNQPSSSVPSDNTAISINCPDDRPPPYTLIRGRRMRFFTQNLQLQPTETATRTCPGSSRLFSVEPYAGTMDEDNQKRCCGPYWEERWCGSGPTTVNIRWFIVVICFIALCCVVVGIVLGSLKGANEFTADDSLTIALLLIGVGIILLAVSGVAWRLTAKQGSAPSLRHMLGFVPSRATSPALQSFRPSHGHTHTGSSFHGLLRTSFGRNQCPAAPYYDLSSSSFHIRPPPPSYHATMADYRQMQAAFNRNQPSFADINRTPPPQYRAVMARVLPAIHPPPESAGQPLDQLPTLHQASLPLSHPLPDIVPAQPEPPSYRLRPALRLGQAATVNCPPTAPRRNAQSGHVNAIFNDNYVAPSTGGAATRSNSTRVQMHPKIVNGTTVELLAQL</sequence>
<feature type="region of interest" description="Disordered" evidence="1">
    <location>
        <begin position="1"/>
        <end position="66"/>
    </location>
</feature>
<name>A0A1D1UCZ3_RAMVA</name>
<feature type="compositionally biased region" description="Polar residues" evidence="1">
    <location>
        <begin position="38"/>
        <end position="58"/>
    </location>
</feature>
<evidence type="ECO:0000256" key="2">
    <source>
        <dbReference type="SAM" id="Phobius"/>
    </source>
</evidence>
<evidence type="ECO:0000313" key="3">
    <source>
        <dbReference type="EMBL" id="GAU87684.1"/>
    </source>
</evidence>
<dbReference type="Proteomes" id="UP000186922">
    <property type="component" value="Unassembled WGS sequence"/>
</dbReference>
<accession>A0A1D1UCZ3</accession>
<dbReference type="OrthoDB" id="10070859at2759"/>